<dbReference type="EMBL" id="AZDT01000012">
    <property type="protein sequence ID" value="KRK76964.1"/>
    <property type="molecule type" value="Genomic_DNA"/>
</dbReference>
<evidence type="ECO:0000313" key="2">
    <source>
        <dbReference type="Proteomes" id="UP000051162"/>
    </source>
</evidence>
<evidence type="ECO:0000313" key="1">
    <source>
        <dbReference type="EMBL" id="KRK76964.1"/>
    </source>
</evidence>
<gene>
    <name evidence="1" type="ORF">FD30_GL000742</name>
</gene>
<dbReference type="Proteomes" id="UP000051162">
    <property type="component" value="Unassembled WGS sequence"/>
</dbReference>
<reference evidence="1 2" key="1">
    <citation type="journal article" date="2015" name="Genome Announc.">
        <title>Expanding the biotechnology potential of lactobacilli through comparative genomics of 213 strains and associated genera.</title>
        <authorList>
            <person name="Sun Z."/>
            <person name="Harris H.M."/>
            <person name="McCann A."/>
            <person name="Guo C."/>
            <person name="Argimon S."/>
            <person name="Zhang W."/>
            <person name="Yang X."/>
            <person name="Jeffery I.B."/>
            <person name="Cooney J.C."/>
            <person name="Kagawa T.F."/>
            <person name="Liu W."/>
            <person name="Song Y."/>
            <person name="Salvetti E."/>
            <person name="Wrobel A."/>
            <person name="Rasinkangas P."/>
            <person name="Parkhill J."/>
            <person name="Rea M.C."/>
            <person name="O'Sullivan O."/>
            <person name="Ritari J."/>
            <person name="Douillard F.P."/>
            <person name="Paul Ross R."/>
            <person name="Yang R."/>
            <person name="Briner A.E."/>
            <person name="Felis G.E."/>
            <person name="de Vos W.M."/>
            <person name="Barrangou R."/>
            <person name="Klaenhammer T.R."/>
            <person name="Caufield P.W."/>
            <person name="Cui Y."/>
            <person name="Zhang H."/>
            <person name="O'Toole P.W."/>
        </authorList>
    </citation>
    <scope>NUCLEOTIDE SEQUENCE [LARGE SCALE GENOMIC DNA]</scope>
    <source>
        <strain evidence="1 2">DSM 19117</strain>
    </source>
</reference>
<comment type="caution">
    <text evidence="1">The sequence shown here is derived from an EMBL/GenBank/DDBJ whole genome shotgun (WGS) entry which is preliminary data.</text>
</comment>
<keyword evidence="2" id="KW-1185">Reference proteome</keyword>
<protein>
    <recommendedName>
        <fullName evidence="3">Integrase catalytic domain-containing protein</fullName>
    </recommendedName>
</protein>
<dbReference type="AlphaFoldDB" id="A0A0R1K919"/>
<sequence>MIGSLFWGLFKSGDVHPLIHTDRESAFPSKEVNSLMTNHQVTKSRVTLQQRPIERLWNAFKQN</sequence>
<accession>A0A0R1K919</accession>
<proteinExistence type="predicted"/>
<organism evidence="1 2">
    <name type="scientific">Levilactobacillus namurensis DSM 19117</name>
    <dbReference type="NCBI Taxonomy" id="1423773"/>
    <lineage>
        <taxon>Bacteria</taxon>
        <taxon>Bacillati</taxon>
        <taxon>Bacillota</taxon>
        <taxon>Bacilli</taxon>
        <taxon>Lactobacillales</taxon>
        <taxon>Lactobacillaceae</taxon>
        <taxon>Levilactobacillus</taxon>
    </lineage>
</organism>
<evidence type="ECO:0008006" key="3">
    <source>
        <dbReference type="Google" id="ProtNLM"/>
    </source>
</evidence>
<name>A0A0R1K919_9LACO</name>
<dbReference type="PATRIC" id="fig|1423773.3.peg.758"/>